<comment type="caution">
    <text evidence="2">The sequence shown here is derived from an EMBL/GenBank/DDBJ whole genome shotgun (WGS) entry which is preliminary data.</text>
</comment>
<feature type="transmembrane region" description="Helical" evidence="1">
    <location>
        <begin position="27"/>
        <end position="52"/>
    </location>
</feature>
<evidence type="ECO:0000313" key="3">
    <source>
        <dbReference type="Proteomes" id="UP000229370"/>
    </source>
</evidence>
<keyword evidence="1" id="KW-0472">Membrane</keyword>
<feature type="transmembrane region" description="Helical" evidence="1">
    <location>
        <begin position="73"/>
        <end position="96"/>
    </location>
</feature>
<name>A0A2M8GNA7_9BACT</name>
<evidence type="ECO:0000313" key="2">
    <source>
        <dbReference type="EMBL" id="PJC82022.1"/>
    </source>
</evidence>
<gene>
    <name evidence="2" type="ORF">CO007_01610</name>
</gene>
<accession>A0A2M8GNA7</accession>
<organism evidence="2 3">
    <name type="scientific">Candidatus Roizmanbacteria bacterium CG_4_8_14_3_um_filter_36_10</name>
    <dbReference type="NCBI Taxonomy" id="1974834"/>
    <lineage>
        <taxon>Bacteria</taxon>
        <taxon>Candidatus Roizmaniibacteriota</taxon>
    </lineage>
</organism>
<dbReference type="Proteomes" id="UP000229370">
    <property type="component" value="Unassembled WGS sequence"/>
</dbReference>
<dbReference type="AlphaFoldDB" id="A0A2M8GNA7"/>
<reference evidence="3" key="1">
    <citation type="submission" date="2017-09" db="EMBL/GenBank/DDBJ databases">
        <title>Depth-based differentiation of microbial function through sediment-hosted aquifers and enrichment of novel symbionts in the deep terrestrial subsurface.</title>
        <authorList>
            <person name="Probst A.J."/>
            <person name="Ladd B."/>
            <person name="Jarett J.K."/>
            <person name="Geller-Mcgrath D.E."/>
            <person name="Sieber C.M.K."/>
            <person name="Emerson J.B."/>
            <person name="Anantharaman K."/>
            <person name="Thomas B.C."/>
            <person name="Malmstrom R."/>
            <person name="Stieglmeier M."/>
            <person name="Klingl A."/>
            <person name="Woyke T."/>
            <person name="Ryan C.M."/>
            <person name="Banfield J.F."/>
        </authorList>
    </citation>
    <scope>NUCLEOTIDE SEQUENCE [LARGE SCALE GENOMIC DNA]</scope>
</reference>
<keyword evidence="1" id="KW-1133">Transmembrane helix</keyword>
<sequence length="117" mass="12935">MRFIQVVYAADTITDQLPFVIPTLATILTFAIKFFFIFCGLAALIYLILGAFSWITSGGDKEHVSKAQQKIQAAVIGLIVLVLVLSLIIVIEQVIFNQQVCFGITCPIKFDSLLKPK</sequence>
<proteinExistence type="predicted"/>
<dbReference type="EMBL" id="PFQK01000032">
    <property type="protein sequence ID" value="PJC82022.1"/>
    <property type="molecule type" value="Genomic_DNA"/>
</dbReference>
<evidence type="ECO:0000256" key="1">
    <source>
        <dbReference type="SAM" id="Phobius"/>
    </source>
</evidence>
<protein>
    <submittedName>
        <fullName evidence="2">Uncharacterized protein</fullName>
    </submittedName>
</protein>
<keyword evidence="1" id="KW-0812">Transmembrane</keyword>